<evidence type="ECO:0000313" key="2">
    <source>
        <dbReference type="EMBL" id="KUK63306.1"/>
    </source>
</evidence>
<sequence length="736" mass="82282">MHLLNPFQMNDWDNKTFFWAFQAFQLAFVAVVCLGLFGYYIPIAREALAFLYLTFLPGVLVLKALRLHDRGTIETMLYSVGLSLAFLMLTGLAANITYPLLGYSRPFSFVMLFLTIVAVMQVLLYLALIRDRGHAASSPELAIPSSPAAPFLMLLPFFAIVGTYVRNEYHMVTFLFLLLVLIAIIVLAVGFDRLIPASCYGLAIYTIALSLLYHTSLISEYIWGYDIHHELYLVNSVLIPGLWDMSMPYNTNGMLSVVALVPIYSLICDLDPIWVFKILYPLLFALVPLGLYRAVEKQTDARIGFLSIFFFFAFFTFYTEMISLARQQIAELFLTLTILAMIDKSMARGRQAFLMVTFGFAMIVSHYGLSYIYFFSLVPAWLLLVIPERLGPWLPERLTGTSGFLKSDPLAPSGTGGGGVPVRTLVLPYILIFAALVYLWYSMVAEGTALATVTGIGDRIWSTLFADSFSPIAAQGMHILTSQAVTPLHGLAKLVHIATQGLIAVGLLATLARRERWRIEPEYLAISLVFLLINVAGIVVPFFASSLNTSRLYHITLIFLAPFAIIGGIALYEALVGRIRAITAAPFMGTAYKPLSAFLVVFFLFNSGLIYQVVDDSPTSMALETTGDKPVFNGKEVQGARWLFSEGSERPIYVDGTRWWLLQGFDPRRQRYIPANASLLEPNSYLYFGMYNLAKDSVRIEAQEYAVTTADYVDAGRFIQNQHKVYDNAGSTIYYR</sequence>
<organism evidence="2 3">
    <name type="scientific">Methanoculleus marisnigri</name>
    <dbReference type="NCBI Taxonomy" id="2198"/>
    <lineage>
        <taxon>Archaea</taxon>
        <taxon>Methanobacteriati</taxon>
        <taxon>Methanobacteriota</taxon>
        <taxon>Stenosarchaea group</taxon>
        <taxon>Methanomicrobia</taxon>
        <taxon>Methanomicrobiales</taxon>
        <taxon>Methanomicrobiaceae</taxon>
        <taxon>Methanoculleus</taxon>
    </lineage>
</organism>
<reference evidence="3" key="1">
    <citation type="journal article" date="2015" name="MBio">
        <title>Genome-Resolved Metagenomic Analysis Reveals Roles for Candidate Phyla and Other Microbial Community Members in Biogeochemical Transformations in Oil Reservoirs.</title>
        <authorList>
            <person name="Hu P."/>
            <person name="Tom L."/>
            <person name="Singh A."/>
            <person name="Thomas B.C."/>
            <person name="Baker B.J."/>
            <person name="Piceno Y.M."/>
            <person name="Andersen G.L."/>
            <person name="Banfield J.F."/>
        </authorList>
    </citation>
    <scope>NUCLEOTIDE SEQUENCE [LARGE SCALE GENOMIC DNA]</scope>
</reference>
<feature type="transmembrane region" description="Helical" evidence="1">
    <location>
        <begin position="107"/>
        <end position="129"/>
    </location>
</feature>
<dbReference type="InterPro" id="IPR018701">
    <property type="entry name" value="DUF2206_membrane"/>
</dbReference>
<evidence type="ECO:0000313" key="3">
    <source>
        <dbReference type="Proteomes" id="UP000054323"/>
    </source>
</evidence>
<accession>A0A101GRS7</accession>
<dbReference type="PATRIC" id="fig|2198.4.peg.647"/>
<evidence type="ECO:0000256" key="1">
    <source>
        <dbReference type="SAM" id="Phobius"/>
    </source>
</evidence>
<feature type="transmembrane region" description="Helical" evidence="1">
    <location>
        <begin position="202"/>
        <end position="223"/>
    </location>
</feature>
<dbReference type="Proteomes" id="UP000054323">
    <property type="component" value="Unassembled WGS sequence"/>
</dbReference>
<dbReference type="AlphaFoldDB" id="A0A101GRS7"/>
<keyword evidence="1" id="KW-0812">Transmembrane</keyword>
<feature type="transmembrane region" description="Helical" evidence="1">
    <location>
        <begin position="352"/>
        <end position="374"/>
    </location>
</feature>
<feature type="transmembrane region" description="Helical" evidence="1">
    <location>
        <begin position="47"/>
        <end position="65"/>
    </location>
</feature>
<feature type="transmembrane region" description="Helical" evidence="1">
    <location>
        <begin position="171"/>
        <end position="190"/>
    </location>
</feature>
<feature type="transmembrane region" description="Helical" evidence="1">
    <location>
        <begin position="77"/>
        <end position="101"/>
    </location>
</feature>
<proteinExistence type="predicted"/>
<feature type="transmembrane region" description="Helical" evidence="1">
    <location>
        <begin position="141"/>
        <end position="165"/>
    </location>
</feature>
<dbReference type="Pfam" id="PF09971">
    <property type="entry name" value="DUF2206"/>
    <property type="match status" value="1"/>
</dbReference>
<feature type="transmembrane region" description="Helical" evidence="1">
    <location>
        <begin position="420"/>
        <end position="441"/>
    </location>
</feature>
<feature type="transmembrane region" description="Helical" evidence="1">
    <location>
        <begin position="595"/>
        <end position="614"/>
    </location>
</feature>
<feature type="transmembrane region" description="Helical" evidence="1">
    <location>
        <begin position="17"/>
        <end position="41"/>
    </location>
</feature>
<protein>
    <recommendedName>
        <fullName evidence="4">DUF2206 domain-containing protein</fullName>
    </recommendedName>
</protein>
<feature type="transmembrane region" description="Helical" evidence="1">
    <location>
        <begin position="274"/>
        <end position="295"/>
    </location>
</feature>
<gene>
    <name evidence="2" type="ORF">XD82_0406</name>
</gene>
<keyword evidence="1" id="KW-1133">Transmembrane helix</keyword>
<feature type="transmembrane region" description="Helical" evidence="1">
    <location>
        <begin position="301"/>
        <end position="318"/>
    </location>
</feature>
<name>A0A101GRS7_9EURY</name>
<feature type="transmembrane region" description="Helical" evidence="1">
    <location>
        <begin position="249"/>
        <end position="267"/>
    </location>
</feature>
<feature type="transmembrane region" description="Helical" evidence="1">
    <location>
        <begin position="523"/>
        <end position="546"/>
    </location>
</feature>
<evidence type="ECO:0008006" key="4">
    <source>
        <dbReference type="Google" id="ProtNLM"/>
    </source>
</evidence>
<feature type="transmembrane region" description="Helical" evidence="1">
    <location>
        <begin position="552"/>
        <end position="575"/>
    </location>
</feature>
<comment type="caution">
    <text evidence="2">The sequence shown here is derived from an EMBL/GenBank/DDBJ whole genome shotgun (WGS) entry which is preliminary data.</text>
</comment>
<keyword evidence="1" id="KW-0472">Membrane</keyword>
<dbReference type="EMBL" id="LGGD01000032">
    <property type="protein sequence ID" value="KUK63306.1"/>
    <property type="molecule type" value="Genomic_DNA"/>
</dbReference>